<reference evidence="3 4" key="1">
    <citation type="submission" date="2020-08" db="EMBL/GenBank/DDBJ databases">
        <title>Genome sequence of Sphingomonas lutea KCTC 23642T.</title>
        <authorList>
            <person name="Hyun D.-W."/>
            <person name="Bae J.-W."/>
        </authorList>
    </citation>
    <scope>NUCLEOTIDE SEQUENCE [LARGE SCALE GENOMIC DNA]</scope>
    <source>
        <strain evidence="3 4">KCTC 23642</strain>
    </source>
</reference>
<feature type="transmembrane region" description="Helical" evidence="1">
    <location>
        <begin position="266"/>
        <end position="284"/>
    </location>
</feature>
<evidence type="ECO:0000259" key="2">
    <source>
        <dbReference type="Pfam" id="PF14378"/>
    </source>
</evidence>
<evidence type="ECO:0000313" key="3">
    <source>
        <dbReference type="EMBL" id="QNN67566.1"/>
    </source>
</evidence>
<dbReference type="AlphaFoldDB" id="A0A7G9SI91"/>
<dbReference type="KEGG" id="slut:H9L13_00960"/>
<organism evidence="3 4">
    <name type="scientific">Sphingomonas lutea</name>
    <dbReference type="NCBI Taxonomy" id="1045317"/>
    <lineage>
        <taxon>Bacteria</taxon>
        <taxon>Pseudomonadati</taxon>
        <taxon>Pseudomonadota</taxon>
        <taxon>Alphaproteobacteria</taxon>
        <taxon>Sphingomonadales</taxon>
        <taxon>Sphingomonadaceae</taxon>
        <taxon>Sphingomonas</taxon>
    </lineage>
</organism>
<evidence type="ECO:0000256" key="1">
    <source>
        <dbReference type="SAM" id="Phobius"/>
    </source>
</evidence>
<proteinExistence type="predicted"/>
<dbReference type="Proteomes" id="UP000515971">
    <property type="component" value="Chromosome"/>
</dbReference>
<gene>
    <name evidence="3" type="ORF">H9L13_00960</name>
</gene>
<accession>A0A7G9SI91</accession>
<feature type="transmembrane region" description="Helical" evidence="1">
    <location>
        <begin position="142"/>
        <end position="161"/>
    </location>
</feature>
<feature type="transmembrane region" description="Helical" evidence="1">
    <location>
        <begin position="39"/>
        <end position="59"/>
    </location>
</feature>
<feature type="transmembrane region" description="Helical" evidence="1">
    <location>
        <begin position="243"/>
        <end position="261"/>
    </location>
</feature>
<dbReference type="Pfam" id="PF14378">
    <property type="entry name" value="PAP2_3"/>
    <property type="match status" value="1"/>
</dbReference>
<feature type="domain" description="Inositolphosphotransferase Aur1/Ipt1" evidence="2">
    <location>
        <begin position="139"/>
        <end position="301"/>
    </location>
</feature>
<sequence length="328" mass="35477">MSERSWLVPSLVLTVALGTLALALMPDWSGVLPALGLLPLWLFASAALASVTAFVTMLMRGVKSPIGHIIHTVRTDWRGLAMIGGGIAIAGLNMVAFMWAKPLLNHYVPFWADPLLAGFDRLLFLGHDPWRLLGWLNGFGTALFYHRGWFAMMIVTLLVVFCQPASARKSAVLITYFLLWSVLGPVIHILLPAAGPVFYQKLGYGSDFAGIQVPAEMVQMSDYLWRTYAGAGFGPGSGISAMPSMHIATTAWMVIAIYALARRWTWAMAAPGFVIFLLSISLGWHYAADGVVGALAALGCYRLALAYYEGRLKLPLLPAQPAAPAAAD</sequence>
<feature type="transmembrane region" description="Helical" evidence="1">
    <location>
        <begin position="173"/>
        <end position="194"/>
    </location>
</feature>
<protein>
    <submittedName>
        <fullName evidence="3">Phosphatase PAP2 family protein</fullName>
    </submittedName>
</protein>
<dbReference type="GO" id="GO:0016020">
    <property type="term" value="C:membrane"/>
    <property type="evidence" value="ECO:0007669"/>
    <property type="project" value="UniProtKB-SubCell"/>
</dbReference>
<keyword evidence="1" id="KW-0472">Membrane</keyword>
<keyword evidence="4" id="KW-1185">Reference proteome</keyword>
<evidence type="ECO:0000313" key="4">
    <source>
        <dbReference type="Proteomes" id="UP000515971"/>
    </source>
</evidence>
<keyword evidence="1" id="KW-1133">Transmembrane helix</keyword>
<keyword evidence="1" id="KW-0812">Transmembrane</keyword>
<dbReference type="RefSeq" id="WP_187538235.1">
    <property type="nucleotide sequence ID" value="NZ_BAABJT010000001.1"/>
</dbReference>
<feature type="transmembrane region" description="Helical" evidence="1">
    <location>
        <begin position="80"/>
        <end position="100"/>
    </location>
</feature>
<dbReference type="EMBL" id="CP060718">
    <property type="protein sequence ID" value="QNN67566.1"/>
    <property type="molecule type" value="Genomic_DNA"/>
</dbReference>
<name>A0A7G9SI91_9SPHN</name>
<dbReference type="InterPro" id="IPR026841">
    <property type="entry name" value="Aur1/Ipt1"/>
</dbReference>